<evidence type="ECO:0000313" key="6">
    <source>
        <dbReference type="EMBL" id="KAF9630223.1"/>
    </source>
</evidence>
<gene>
    <name evidence="6" type="ORF">BFW01_g404</name>
</gene>
<dbReference type="EMBL" id="MDYX01000037">
    <property type="protein sequence ID" value="KAF9630223.1"/>
    <property type="molecule type" value="Genomic_DNA"/>
</dbReference>
<dbReference type="AlphaFoldDB" id="A0A8H7IR45"/>
<evidence type="ECO:0000259" key="5">
    <source>
        <dbReference type="Pfam" id="PF00724"/>
    </source>
</evidence>
<dbReference type="InterPro" id="IPR013785">
    <property type="entry name" value="Aldolase_TIM"/>
</dbReference>
<dbReference type="GO" id="GO:0016491">
    <property type="term" value="F:oxidoreductase activity"/>
    <property type="evidence" value="ECO:0007669"/>
    <property type="project" value="UniProtKB-KW"/>
</dbReference>
<proteinExistence type="inferred from homology"/>
<dbReference type="PANTHER" id="PTHR43656">
    <property type="entry name" value="BINDING OXIDOREDUCTASE, PUTATIVE (AFU_ORTHOLOGUE AFUA_2G08260)-RELATED"/>
    <property type="match status" value="1"/>
</dbReference>
<dbReference type="PANTHER" id="PTHR43656:SF5">
    <property type="entry name" value="NADH:FLAVIN OXIDOREDUCTASE_NADH OXIDASE N-TERMINAL DOMAIN-CONTAINING PROTEIN"/>
    <property type="match status" value="1"/>
</dbReference>
<keyword evidence="4" id="KW-0560">Oxidoreductase</keyword>
<evidence type="ECO:0000256" key="2">
    <source>
        <dbReference type="ARBA" id="ARBA00022630"/>
    </source>
</evidence>
<dbReference type="InterPro" id="IPR001155">
    <property type="entry name" value="OxRdtase_FMN_N"/>
</dbReference>
<accession>A0A8H7IR45</accession>
<keyword evidence="3" id="KW-0288">FMN</keyword>
<keyword evidence="2" id="KW-0285">Flavoprotein</keyword>
<comment type="caution">
    <text evidence="6">The sequence shown here is derived from an EMBL/GenBank/DDBJ whole genome shotgun (WGS) entry which is preliminary data.</text>
</comment>
<dbReference type="Gene3D" id="3.20.20.70">
    <property type="entry name" value="Aldolase class I"/>
    <property type="match status" value="1"/>
</dbReference>
<dbReference type="Pfam" id="PF00724">
    <property type="entry name" value="Oxidored_FMN"/>
    <property type="match status" value="1"/>
</dbReference>
<sequence length="453" mass="48602">MPFTRFTSKNSEGAHRLAEQLNFHFSGRTMKNRLMKAAMAEQLATWDPDSAENSGIPTKELIELYRRWGQGANNWGMIVTGNISISYESVAIPGDAIITQDAPFSGPRFEAFKELAAVAKANGSLIVGQLNHPGRQQQAKYARGREVIAPSAIQLAPKSLMTFAKPREATQTDITSIINAFAHAAAFLAAAGFDGIELHGAHGYLIAQFLSPSTNLRTDAYGGASLHNRMRLLLEIGAAIRARVSSPAFIVGVKLNSVEFQAGGLTPDEAGQLCRALQQAEAGFDFVELSGGTLETVDDMRWEKPSTAAREAFFLEFAERIAPALGTPAERRTRLFVTGGLRTVGGMLAALEGGCDGVGLGRPAAQEPGFASDVVEGRVQAAVRAVPPFDLGSNLGIPLVMAAVQMRQIGQGKEPFDGSDEERVAEFQRALGEWFEATAASQDSLAQHGYFDF</sequence>
<dbReference type="SUPFAM" id="SSF51395">
    <property type="entry name" value="FMN-linked oxidoreductases"/>
    <property type="match status" value="1"/>
</dbReference>
<reference evidence="6" key="2">
    <citation type="journal article" date="2018" name="DNA Res.">
        <title>Comparative genome and transcriptome analyses reveal adaptations to opportunistic infections in woody plant degrading pathogens of Botryosphaeriaceae.</title>
        <authorList>
            <person name="Yan J.Y."/>
            <person name="Zhao W.S."/>
            <person name="Chen Z."/>
            <person name="Xing Q.K."/>
            <person name="Zhang W."/>
            <person name="Chethana K.W.T."/>
            <person name="Xue M.F."/>
            <person name="Xu J.P."/>
            <person name="Phillips A.J.L."/>
            <person name="Wang Y."/>
            <person name="Liu J.H."/>
            <person name="Liu M."/>
            <person name="Zhou Y."/>
            <person name="Jayawardena R.S."/>
            <person name="Manawasinghe I.S."/>
            <person name="Huang J.B."/>
            <person name="Qiao G.H."/>
            <person name="Fu C.Y."/>
            <person name="Guo F.F."/>
            <person name="Dissanayake A.J."/>
            <person name="Peng Y.L."/>
            <person name="Hyde K.D."/>
            <person name="Li X.H."/>
        </authorList>
    </citation>
    <scope>NUCLEOTIDE SEQUENCE</scope>
    <source>
        <strain evidence="6">CSS-01s</strain>
    </source>
</reference>
<dbReference type="GO" id="GO:0010181">
    <property type="term" value="F:FMN binding"/>
    <property type="evidence" value="ECO:0007669"/>
    <property type="project" value="InterPro"/>
</dbReference>
<name>A0A8H7IR45_9PEZI</name>
<comment type="similarity">
    <text evidence="1">Belongs to the NADH:flavin oxidoreductase/NADH oxidase family.</text>
</comment>
<evidence type="ECO:0000256" key="4">
    <source>
        <dbReference type="ARBA" id="ARBA00023002"/>
    </source>
</evidence>
<dbReference type="Proteomes" id="UP000627934">
    <property type="component" value="Unassembled WGS sequence"/>
</dbReference>
<evidence type="ECO:0000256" key="1">
    <source>
        <dbReference type="ARBA" id="ARBA00005979"/>
    </source>
</evidence>
<feature type="domain" description="NADH:flavin oxidoreductase/NADH oxidase N-terminal" evidence="5">
    <location>
        <begin position="28"/>
        <end position="281"/>
    </location>
</feature>
<reference evidence="6" key="1">
    <citation type="submission" date="2016-08" db="EMBL/GenBank/DDBJ databases">
        <authorList>
            <person name="Yan J."/>
        </authorList>
    </citation>
    <scope>NUCLEOTIDE SEQUENCE</scope>
    <source>
        <strain evidence="6">CSS-01s</strain>
    </source>
</reference>
<organism evidence="6 7">
    <name type="scientific">Lasiodiplodia theobromae</name>
    <dbReference type="NCBI Taxonomy" id="45133"/>
    <lineage>
        <taxon>Eukaryota</taxon>
        <taxon>Fungi</taxon>
        <taxon>Dikarya</taxon>
        <taxon>Ascomycota</taxon>
        <taxon>Pezizomycotina</taxon>
        <taxon>Dothideomycetes</taxon>
        <taxon>Dothideomycetes incertae sedis</taxon>
        <taxon>Botryosphaeriales</taxon>
        <taxon>Botryosphaeriaceae</taxon>
        <taxon>Lasiodiplodia</taxon>
    </lineage>
</organism>
<evidence type="ECO:0000256" key="3">
    <source>
        <dbReference type="ARBA" id="ARBA00022643"/>
    </source>
</evidence>
<dbReference type="InterPro" id="IPR051799">
    <property type="entry name" value="NADH_flavin_oxidoreductase"/>
</dbReference>
<protein>
    <recommendedName>
        <fullName evidence="5">NADH:flavin oxidoreductase/NADH oxidase N-terminal domain-containing protein</fullName>
    </recommendedName>
</protein>
<evidence type="ECO:0000313" key="7">
    <source>
        <dbReference type="Proteomes" id="UP000627934"/>
    </source>
</evidence>